<name>A0ABY9RHG4_9BURK</name>
<dbReference type="CDD" id="cd09008">
    <property type="entry name" value="MTAN"/>
    <property type="match status" value="1"/>
</dbReference>
<reference evidence="7" key="1">
    <citation type="submission" date="2023-09" db="EMBL/GenBank/DDBJ databases">
        <title>Undibacterium sp. 20NA77.5 isolated from freshwater.</title>
        <authorList>
            <person name="Le V."/>
            <person name="Ko S.-R."/>
            <person name="Ahn C.-Y."/>
            <person name="Oh H.-M."/>
        </authorList>
    </citation>
    <scope>NUCLEOTIDE SEQUENCE</scope>
    <source>
        <strain evidence="7">20NA77.5</strain>
    </source>
</reference>
<dbReference type="PANTHER" id="PTHR46832">
    <property type="entry name" value="5'-METHYLTHIOADENOSINE/S-ADENOSYLHOMOCYSTEINE NUCLEOSIDASE"/>
    <property type="match status" value="1"/>
</dbReference>
<keyword evidence="7" id="KW-0326">Glycosidase</keyword>
<evidence type="ECO:0000256" key="3">
    <source>
        <dbReference type="ARBA" id="ARBA00022605"/>
    </source>
</evidence>
<keyword evidence="8" id="KW-1185">Reference proteome</keyword>
<keyword evidence="3" id="KW-0028">Amino-acid biosynthesis</keyword>
<dbReference type="InterPro" id="IPR035994">
    <property type="entry name" value="Nucleoside_phosphorylase_sf"/>
</dbReference>
<dbReference type="RefSeq" id="WP_309482168.1">
    <property type="nucleotide sequence ID" value="NZ_CP133720.1"/>
</dbReference>
<accession>A0ABY9RHG4</accession>
<evidence type="ECO:0000259" key="6">
    <source>
        <dbReference type="Pfam" id="PF01048"/>
    </source>
</evidence>
<dbReference type="NCBIfam" id="TIGR01704">
    <property type="entry name" value="MTA_SAH-Nsdase"/>
    <property type="match status" value="1"/>
</dbReference>
<evidence type="ECO:0000256" key="5">
    <source>
        <dbReference type="ARBA" id="ARBA00023167"/>
    </source>
</evidence>
<dbReference type="Proteomes" id="UP001181355">
    <property type="component" value="Chromosome"/>
</dbReference>
<dbReference type="NCBIfam" id="NF004079">
    <property type="entry name" value="PRK05584.1"/>
    <property type="match status" value="1"/>
</dbReference>
<dbReference type="InterPro" id="IPR000845">
    <property type="entry name" value="Nucleoside_phosphorylase_d"/>
</dbReference>
<dbReference type="GO" id="GO:0008782">
    <property type="term" value="F:adenosylhomocysteine nucleosidase activity"/>
    <property type="evidence" value="ECO:0007669"/>
    <property type="project" value="UniProtKB-EC"/>
</dbReference>
<evidence type="ECO:0000313" key="8">
    <source>
        <dbReference type="Proteomes" id="UP001181355"/>
    </source>
</evidence>
<evidence type="ECO:0000256" key="4">
    <source>
        <dbReference type="ARBA" id="ARBA00022801"/>
    </source>
</evidence>
<keyword evidence="5" id="KW-0486">Methionine biosynthesis</keyword>
<dbReference type="EMBL" id="CP133720">
    <property type="protein sequence ID" value="WMW80677.1"/>
    <property type="molecule type" value="Genomic_DNA"/>
</dbReference>
<evidence type="ECO:0000256" key="1">
    <source>
        <dbReference type="ARBA" id="ARBA00004945"/>
    </source>
</evidence>
<feature type="domain" description="Nucleoside phosphorylase" evidence="6">
    <location>
        <begin position="23"/>
        <end position="237"/>
    </location>
</feature>
<organism evidence="7 8">
    <name type="scientific">Undibacterium cyanobacteriorum</name>
    <dbReference type="NCBI Taxonomy" id="3073561"/>
    <lineage>
        <taxon>Bacteria</taxon>
        <taxon>Pseudomonadati</taxon>
        <taxon>Pseudomonadota</taxon>
        <taxon>Betaproteobacteria</taxon>
        <taxon>Burkholderiales</taxon>
        <taxon>Oxalobacteraceae</taxon>
        <taxon>Undibacterium</taxon>
    </lineage>
</organism>
<dbReference type="SUPFAM" id="SSF53167">
    <property type="entry name" value="Purine and uridine phosphorylases"/>
    <property type="match status" value="1"/>
</dbReference>
<dbReference type="Gene3D" id="3.40.50.1580">
    <property type="entry name" value="Nucleoside phosphorylase domain"/>
    <property type="match status" value="1"/>
</dbReference>
<evidence type="ECO:0000313" key="7">
    <source>
        <dbReference type="EMBL" id="WMW80677.1"/>
    </source>
</evidence>
<keyword evidence="4 7" id="KW-0378">Hydrolase</keyword>
<dbReference type="Pfam" id="PF01048">
    <property type="entry name" value="PNP_UDP_1"/>
    <property type="match status" value="1"/>
</dbReference>
<proteinExistence type="predicted"/>
<dbReference type="EC" id="3.2.2.9" evidence="2"/>
<sequence length="241" mass="26519">MNEEKYTGLIFAMQEEQTGFDHYLSQKQIHKIAQRQFIQAKFGSHKVICVLAGIGKVAASMTASIMLDRFPMKQVIMCGVAGGIHQHLHQGDVVIASELIQHDMDASPLFPKFEIPLTGKACVQSDQRMTEQLTHASKQFLASQASTQKAQVKVGLIASGDQFISDHNRLNQLRNDLPELLAVEMEGAAIAQVCEAFEVPFSVIRTISDSANDEATQDFQSFIKTTAAPYSIGILKAYFSA</sequence>
<dbReference type="InterPro" id="IPR010049">
    <property type="entry name" value="MTA_SAH_Nsdase"/>
</dbReference>
<gene>
    <name evidence="7" type="ORF">RF679_18865</name>
</gene>
<evidence type="ECO:0000256" key="2">
    <source>
        <dbReference type="ARBA" id="ARBA00011974"/>
    </source>
</evidence>
<dbReference type="PANTHER" id="PTHR46832:SF1">
    <property type="entry name" value="5'-METHYLTHIOADENOSINE_S-ADENOSYLHOMOCYSTEINE NUCLEOSIDASE"/>
    <property type="match status" value="1"/>
</dbReference>
<comment type="pathway">
    <text evidence="1">Amino-acid biosynthesis; L-methionine biosynthesis via salvage pathway; S-methyl-5-thio-alpha-D-ribose 1-phosphate from S-methyl-5'-thioadenosine (hydrolase route): step 1/2.</text>
</comment>
<protein>
    <recommendedName>
        <fullName evidence="2">adenosylhomocysteine nucleosidase</fullName>
        <ecNumber evidence="2">3.2.2.9</ecNumber>
    </recommendedName>
</protein>